<reference evidence="1 2" key="1">
    <citation type="submission" date="2016-10" db="EMBL/GenBank/DDBJ databases">
        <authorList>
            <person name="de Groot N.N."/>
        </authorList>
    </citation>
    <scope>NUCLEOTIDE SEQUENCE [LARGE SCALE GENOMIC DNA]</scope>
    <source>
        <strain evidence="1 2">S137</strain>
    </source>
</reference>
<evidence type="ECO:0000313" key="1">
    <source>
        <dbReference type="EMBL" id="SDO86718.1"/>
    </source>
</evidence>
<dbReference type="AlphaFoldDB" id="A0A1H0N1Z7"/>
<gene>
    <name evidence="1" type="ORF">SAMN05216366_102140</name>
</gene>
<name>A0A1H0N1Z7_SELRU</name>
<dbReference type="EMBL" id="FNJQ01000002">
    <property type="protein sequence ID" value="SDO86718.1"/>
    <property type="molecule type" value="Genomic_DNA"/>
</dbReference>
<evidence type="ECO:0000313" key="2">
    <source>
        <dbReference type="Proteomes" id="UP000182412"/>
    </source>
</evidence>
<protein>
    <submittedName>
        <fullName evidence="1">Uncharacterized protein</fullName>
    </submittedName>
</protein>
<dbReference type="Proteomes" id="UP000182412">
    <property type="component" value="Unassembled WGS sequence"/>
</dbReference>
<organism evidence="1 2">
    <name type="scientific">Selenomonas ruminantium</name>
    <dbReference type="NCBI Taxonomy" id="971"/>
    <lineage>
        <taxon>Bacteria</taxon>
        <taxon>Bacillati</taxon>
        <taxon>Bacillota</taxon>
        <taxon>Negativicutes</taxon>
        <taxon>Selenomonadales</taxon>
        <taxon>Selenomonadaceae</taxon>
        <taxon>Selenomonas</taxon>
    </lineage>
</organism>
<sequence length="129" mass="13974">MKDNPFKQLAGLLDDQMKNRAEQGIKGQWSQHELGTIVSGLGLKLDNFAHVIYDYQVNRVLTLAEPDFTNTEPVGGGSGYAEFQTHDHPVITPQQLLPLHVGDRVLVAPVDNGQTFVVECVIVPGPGGG</sequence>
<accession>A0A1H0N1Z7</accession>
<proteinExistence type="predicted"/>